<dbReference type="InterPro" id="IPR003660">
    <property type="entry name" value="HAMP_dom"/>
</dbReference>
<dbReference type="PANTHER" id="PTHR43531">
    <property type="entry name" value="PROTEIN ICFG"/>
    <property type="match status" value="1"/>
</dbReference>
<dbReference type="InterPro" id="IPR004090">
    <property type="entry name" value="Chemotax_Me-accpt_rcpt"/>
</dbReference>
<protein>
    <submittedName>
        <fullName evidence="8">Methyl-accepting chemotaxis protein</fullName>
    </submittedName>
</protein>
<comment type="caution">
    <text evidence="8">The sequence shown here is derived from an EMBL/GenBank/DDBJ whole genome shotgun (WGS) entry which is preliminary data.</text>
</comment>
<evidence type="ECO:0000256" key="5">
    <source>
        <dbReference type="SAM" id="Phobius"/>
    </source>
</evidence>
<keyword evidence="4" id="KW-0807">Transducer</keyword>
<gene>
    <name evidence="8" type="ORF">FHS03_004928</name>
</gene>
<keyword evidence="2" id="KW-0488">Methylation</keyword>
<keyword evidence="9" id="KW-1185">Reference proteome</keyword>
<dbReference type="SUPFAM" id="SSF58104">
    <property type="entry name" value="Methyl-accepting chemotaxis protein (MCP) signaling domain"/>
    <property type="match status" value="1"/>
</dbReference>
<dbReference type="PRINTS" id="PR00260">
    <property type="entry name" value="CHEMTRNSDUCR"/>
</dbReference>
<dbReference type="Pfam" id="PF00015">
    <property type="entry name" value="MCPsignal"/>
    <property type="match status" value="1"/>
</dbReference>
<dbReference type="InterPro" id="IPR004089">
    <property type="entry name" value="MCPsignal_dom"/>
</dbReference>
<dbReference type="GO" id="GO:0007165">
    <property type="term" value="P:signal transduction"/>
    <property type="evidence" value="ECO:0007669"/>
    <property type="project" value="UniProtKB-KW"/>
</dbReference>
<evidence type="ECO:0000259" key="7">
    <source>
        <dbReference type="PROSITE" id="PS50885"/>
    </source>
</evidence>
<comment type="similarity">
    <text evidence="3">Belongs to the methyl-accepting chemotaxis (MCP) protein family.</text>
</comment>
<dbReference type="SMART" id="SM00304">
    <property type="entry name" value="HAMP"/>
    <property type="match status" value="1"/>
</dbReference>
<dbReference type="GO" id="GO:0005886">
    <property type="term" value="C:plasma membrane"/>
    <property type="evidence" value="ECO:0007669"/>
    <property type="project" value="TreeGrafter"/>
</dbReference>
<dbReference type="GO" id="GO:0004888">
    <property type="term" value="F:transmembrane signaling receptor activity"/>
    <property type="evidence" value="ECO:0007669"/>
    <property type="project" value="InterPro"/>
</dbReference>
<dbReference type="AlphaFoldDB" id="A0A7W5FWH2"/>
<evidence type="ECO:0000256" key="2">
    <source>
        <dbReference type="ARBA" id="ARBA00022481"/>
    </source>
</evidence>
<dbReference type="CDD" id="cd11386">
    <property type="entry name" value="MCP_signal"/>
    <property type="match status" value="1"/>
</dbReference>
<dbReference type="Pfam" id="PF00672">
    <property type="entry name" value="HAMP"/>
    <property type="match status" value="1"/>
</dbReference>
<name>A0A7W5FWH2_9BURK</name>
<dbReference type="EMBL" id="JACHXD010000020">
    <property type="protein sequence ID" value="MBB3121836.1"/>
    <property type="molecule type" value="Genomic_DNA"/>
</dbReference>
<feature type="domain" description="HAMP" evidence="7">
    <location>
        <begin position="216"/>
        <end position="269"/>
    </location>
</feature>
<evidence type="ECO:0000256" key="4">
    <source>
        <dbReference type="PROSITE-ProRule" id="PRU00284"/>
    </source>
</evidence>
<evidence type="ECO:0000256" key="3">
    <source>
        <dbReference type="ARBA" id="ARBA00029447"/>
    </source>
</evidence>
<keyword evidence="5" id="KW-0812">Transmembrane</keyword>
<dbReference type="Gene3D" id="1.10.287.950">
    <property type="entry name" value="Methyl-accepting chemotaxis protein"/>
    <property type="match status" value="1"/>
</dbReference>
<evidence type="ECO:0000313" key="8">
    <source>
        <dbReference type="EMBL" id="MBB3121836.1"/>
    </source>
</evidence>
<dbReference type="InterPro" id="IPR051310">
    <property type="entry name" value="MCP_chemotaxis"/>
</dbReference>
<dbReference type="PANTHER" id="PTHR43531:SF14">
    <property type="entry name" value="METHYL-ACCEPTING CHEMOTAXIS PROTEIN I-RELATED"/>
    <property type="match status" value="1"/>
</dbReference>
<dbReference type="PROSITE" id="PS50885">
    <property type="entry name" value="HAMP"/>
    <property type="match status" value="1"/>
</dbReference>
<dbReference type="Proteomes" id="UP000541535">
    <property type="component" value="Unassembled WGS sequence"/>
</dbReference>
<proteinExistence type="inferred from homology"/>
<keyword evidence="5" id="KW-1133">Transmembrane helix</keyword>
<dbReference type="SMART" id="SM00283">
    <property type="entry name" value="MA"/>
    <property type="match status" value="1"/>
</dbReference>
<feature type="transmembrane region" description="Helical" evidence="5">
    <location>
        <begin position="194"/>
        <end position="214"/>
    </location>
</feature>
<reference evidence="8 9" key="1">
    <citation type="submission" date="2020-08" db="EMBL/GenBank/DDBJ databases">
        <title>Genomic Encyclopedia of Type Strains, Phase III (KMG-III): the genomes of soil and plant-associated and newly described type strains.</title>
        <authorList>
            <person name="Whitman W."/>
        </authorList>
    </citation>
    <scope>NUCLEOTIDE SEQUENCE [LARGE SCALE GENOMIC DNA]</scope>
    <source>
        <strain evidence="8 9">CECT 8897</strain>
    </source>
</reference>
<keyword evidence="5" id="KW-0472">Membrane</keyword>
<organism evidence="8 9">
    <name type="scientific">Pseudoduganella violacea</name>
    <dbReference type="NCBI Taxonomy" id="1715466"/>
    <lineage>
        <taxon>Bacteria</taxon>
        <taxon>Pseudomonadati</taxon>
        <taxon>Pseudomonadota</taxon>
        <taxon>Betaproteobacteria</taxon>
        <taxon>Burkholderiales</taxon>
        <taxon>Oxalobacteraceae</taxon>
        <taxon>Telluria group</taxon>
        <taxon>Pseudoduganella</taxon>
    </lineage>
</organism>
<evidence type="ECO:0000259" key="6">
    <source>
        <dbReference type="PROSITE" id="PS50111"/>
    </source>
</evidence>
<dbReference type="FunFam" id="1.10.287.950:FF:000001">
    <property type="entry name" value="Methyl-accepting chemotaxis sensory transducer"/>
    <property type="match status" value="1"/>
</dbReference>
<evidence type="ECO:0000256" key="1">
    <source>
        <dbReference type="ARBA" id="ARBA00004370"/>
    </source>
</evidence>
<feature type="domain" description="Methyl-accepting transducer" evidence="6">
    <location>
        <begin position="274"/>
        <end position="503"/>
    </location>
</feature>
<dbReference type="RefSeq" id="WP_229426394.1">
    <property type="nucleotide sequence ID" value="NZ_JACHXD010000020.1"/>
</dbReference>
<accession>A0A7W5FWH2</accession>
<comment type="subcellular location">
    <subcellularLocation>
        <location evidence="1">Membrane</location>
    </subcellularLocation>
</comment>
<evidence type="ECO:0000313" key="9">
    <source>
        <dbReference type="Proteomes" id="UP000541535"/>
    </source>
</evidence>
<sequence>MMGLTKMHIRGRFWLMLSVFVAGFAAYSAWSVWTLNELKVNGPVYNRIVQSKDLVADILPPPEYIIESYLVSLQLAGARDKARQEELISRLRALNKDYNTRHEYWRNAGLESGLAAALLEQAHLPAEEFYRLVFNSLVPAVQKTDAEAASQAIGRLDVVYERHRQAIDKVVDLANVRAARDEAQAHAMIENASWLMLTILGLSLGAGIAIALLVMRGILQPLTAAVHVAETVAAGDLTGSIAAVETEDETGQLLRSLRNMNASLVGIVHQVRTGTSAISESSNQIAAGNLDLSSRTKQQACSLEETASSMKELTGIVEQNVGSAEQARQLAEAASLTASRGGTVVARVVETMGSINESSQRIVDIIGVIDGIAFQTNILALNAAVEAARAGGQGVGFAVVASEVRTLALRSASAAKEIKELINDSVGKVGEGSRLVDEAGGTMREVVDSVQRVTDIIGEIANASHAQSSGIEQVSAALSQVEQVTQQNAALVGQAAEAAESMRRQTEALTTVVRMFKV</sequence>
<dbReference type="PROSITE" id="PS50111">
    <property type="entry name" value="CHEMOTAXIS_TRANSDUC_2"/>
    <property type="match status" value="1"/>
</dbReference>
<dbReference type="GO" id="GO:0006935">
    <property type="term" value="P:chemotaxis"/>
    <property type="evidence" value="ECO:0007669"/>
    <property type="project" value="InterPro"/>
</dbReference>
<dbReference type="CDD" id="cd06225">
    <property type="entry name" value="HAMP"/>
    <property type="match status" value="1"/>
</dbReference>